<dbReference type="Pfam" id="PF04430">
    <property type="entry name" value="DUF498"/>
    <property type="match status" value="1"/>
</dbReference>
<dbReference type="InterPro" id="IPR007523">
    <property type="entry name" value="NDUFAF3/AAMDC"/>
</dbReference>
<accession>A0AAD3H5Y8</accession>
<dbReference type="EMBL" id="BLLK01000045">
    <property type="protein sequence ID" value="GFH51511.1"/>
    <property type="molecule type" value="Genomic_DNA"/>
</dbReference>
<evidence type="ECO:0000313" key="2">
    <source>
        <dbReference type="Proteomes" id="UP001054902"/>
    </source>
</evidence>
<evidence type="ECO:0008006" key="3">
    <source>
        <dbReference type="Google" id="ProtNLM"/>
    </source>
</evidence>
<evidence type="ECO:0000313" key="1">
    <source>
        <dbReference type="EMBL" id="GFH51511.1"/>
    </source>
</evidence>
<protein>
    <recommendedName>
        <fullName evidence="3">NADH dehydrogenase [ubiquinone] 1 alpha subcomplex assembly factor 3</fullName>
    </recommendedName>
</protein>
<dbReference type="SUPFAM" id="SSF64076">
    <property type="entry name" value="MTH938-like"/>
    <property type="match status" value="1"/>
</dbReference>
<name>A0AAD3H5Y8_9STRA</name>
<sequence length="190" mass="21419">MSVIQKAAVRCMRLSIDNSCKKFANRLLQRQAFSSISRGQDLLAESLAFGAKRKIVLDSYYKQTGIDVHGMIDFTAPPEDDDEIRTGTLLMNGSIIAFPHACFLWKPQTIKEVTLESLSMVLLSKPSVEFLFIGCDTPLPPRELNRIKNEMLKRHIVVEQMDIMNAMGTFNVLNGEDRRIACAILVEDQI</sequence>
<organism evidence="1 2">
    <name type="scientific">Chaetoceros tenuissimus</name>
    <dbReference type="NCBI Taxonomy" id="426638"/>
    <lineage>
        <taxon>Eukaryota</taxon>
        <taxon>Sar</taxon>
        <taxon>Stramenopiles</taxon>
        <taxon>Ochrophyta</taxon>
        <taxon>Bacillariophyta</taxon>
        <taxon>Coscinodiscophyceae</taxon>
        <taxon>Chaetocerotophycidae</taxon>
        <taxon>Chaetocerotales</taxon>
        <taxon>Chaetocerotaceae</taxon>
        <taxon>Chaetoceros</taxon>
    </lineage>
</organism>
<reference evidence="1 2" key="1">
    <citation type="journal article" date="2021" name="Sci. Rep.">
        <title>The genome of the diatom Chaetoceros tenuissimus carries an ancient integrated fragment of an extant virus.</title>
        <authorList>
            <person name="Hongo Y."/>
            <person name="Kimura K."/>
            <person name="Takaki Y."/>
            <person name="Yoshida Y."/>
            <person name="Baba S."/>
            <person name="Kobayashi G."/>
            <person name="Nagasaki K."/>
            <person name="Hano T."/>
            <person name="Tomaru Y."/>
        </authorList>
    </citation>
    <scope>NUCLEOTIDE SEQUENCE [LARGE SCALE GENOMIC DNA]</scope>
    <source>
        <strain evidence="1 2">NIES-3715</strain>
    </source>
</reference>
<dbReference type="GO" id="GO:0032981">
    <property type="term" value="P:mitochondrial respiratory chain complex I assembly"/>
    <property type="evidence" value="ECO:0007669"/>
    <property type="project" value="TreeGrafter"/>
</dbReference>
<dbReference type="GO" id="GO:0005743">
    <property type="term" value="C:mitochondrial inner membrane"/>
    <property type="evidence" value="ECO:0007669"/>
    <property type="project" value="TreeGrafter"/>
</dbReference>
<dbReference type="PANTHER" id="PTHR21192:SF2">
    <property type="entry name" value="NADH DEHYDROGENASE [UBIQUINONE] 1 ALPHA SUBCOMPLEX ASSEMBLY FACTOR 3"/>
    <property type="match status" value="1"/>
</dbReference>
<dbReference type="PANTHER" id="PTHR21192">
    <property type="entry name" value="NUCLEAR PROTEIN E3-3"/>
    <property type="match status" value="1"/>
</dbReference>
<gene>
    <name evidence="1" type="ORF">CTEN210_07987</name>
</gene>
<dbReference type="AlphaFoldDB" id="A0AAD3H5Y8"/>
<comment type="caution">
    <text evidence="1">The sequence shown here is derived from an EMBL/GenBank/DDBJ whole genome shotgun (WGS) entry which is preliminary data.</text>
</comment>
<dbReference type="Gene3D" id="3.40.1230.10">
    <property type="entry name" value="MTH938-like"/>
    <property type="match status" value="1"/>
</dbReference>
<dbReference type="Proteomes" id="UP001054902">
    <property type="component" value="Unassembled WGS sequence"/>
</dbReference>
<keyword evidence="2" id="KW-1185">Reference proteome</keyword>
<dbReference type="InterPro" id="IPR036748">
    <property type="entry name" value="MTH938-like_sf"/>
</dbReference>
<proteinExistence type="predicted"/>